<keyword evidence="4" id="KW-0479">Metal-binding</keyword>
<keyword evidence="8" id="KW-1185">Reference proteome</keyword>
<sequence length="338" mass="36688">MEDLEAQIVHQLCPDRTLASVEALMPAVRDKHEEAARKRNKVADAANLLVTNYRCVNCRNADQGLFLEDYKHGQVTCRRCGVVLEDRRVHDGEWKRQFSGDDNPSQHGPAPDPRFSSGHNLRTHISGGSGKGAGSKLSKKELTDLKTFQDRIEMDLSNMTASATDMQRTRIGYKDQQKKKVFMLIDDVGASLHLHEKVVQYAQGLFATYRDALEQVQQRDAVTAACLILALREVTRDGGNALSGRGGGPAAVGSKRKLGDAGDNNRAKKAASYEDMHPFPCKYCTKRFSNAKDRRIHMRACPNKGKAAAAAKAPASSSAGSGASKSSGPSSSSSATKS</sequence>
<keyword evidence="7" id="KW-0648">Protein biosynthesis</keyword>
<dbReference type="PANTHER" id="PTHR11618">
    <property type="entry name" value="TRANSCRIPTION INITIATION FACTOR IIB-RELATED"/>
    <property type="match status" value="1"/>
</dbReference>
<protein>
    <recommendedName>
        <fullName evidence="3">General transcription factor TFIIB</fullName>
    </recommendedName>
</protein>
<evidence type="ECO:0000313" key="8">
    <source>
        <dbReference type="Proteomes" id="UP000241890"/>
    </source>
</evidence>
<comment type="caution">
    <text evidence="7">The sequence shown here is derived from an EMBL/GenBank/DDBJ whole genome shotgun (WGS) entry which is preliminary data.</text>
</comment>
<keyword evidence="4" id="KW-0862">Zinc</keyword>
<proteinExistence type="predicted"/>
<dbReference type="PROSITE" id="PS51134">
    <property type="entry name" value="ZF_TFIIB"/>
    <property type="match status" value="1"/>
</dbReference>
<evidence type="ECO:0000259" key="6">
    <source>
        <dbReference type="PROSITE" id="PS51134"/>
    </source>
</evidence>
<feature type="region of interest" description="Disordered" evidence="5">
    <location>
        <begin position="95"/>
        <end position="137"/>
    </location>
</feature>
<dbReference type="SUPFAM" id="SSF57783">
    <property type="entry name" value="Zinc beta-ribbon"/>
    <property type="match status" value="1"/>
</dbReference>
<keyword evidence="4" id="KW-0863">Zinc-finger</keyword>
<accession>A0A2R5GAE4</accession>
<dbReference type="Gene3D" id="1.10.472.170">
    <property type="match status" value="1"/>
</dbReference>
<evidence type="ECO:0000256" key="1">
    <source>
        <dbReference type="ARBA" id="ARBA00023015"/>
    </source>
</evidence>
<dbReference type="GO" id="GO:0017025">
    <property type="term" value="F:TBP-class protein binding"/>
    <property type="evidence" value="ECO:0007669"/>
    <property type="project" value="TreeGrafter"/>
</dbReference>
<feature type="compositionally biased region" description="Low complexity" evidence="5">
    <location>
        <begin position="304"/>
        <end position="338"/>
    </location>
</feature>
<dbReference type="Proteomes" id="UP000241890">
    <property type="component" value="Unassembled WGS sequence"/>
</dbReference>
<dbReference type="InterPro" id="IPR013137">
    <property type="entry name" value="Znf_TFIIB"/>
</dbReference>
<keyword evidence="7" id="KW-0396">Initiation factor</keyword>
<evidence type="ECO:0000256" key="3">
    <source>
        <dbReference type="ARBA" id="ARBA00031706"/>
    </source>
</evidence>
<gene>
    <name evidence="7" type="ORF">FCC1311_042102</name>
</gene>
<keyword evidence="2" id="KW-0804">Transcription</keyword>
<feature type="region of interest" description="Disordered" evidence="5">
    <location>
        <begin position="238"/>
        <end position="271"/>
    </location>
</feature>
<evidence type="ECO:0000256" key="5">
    <source>
        <dbReference type="SAM" id="MobiDB-lite"/>
    </source>
</evidence>
<dbReference type="OrthoDB" id="25790at2759"/>
<evidence type="ECO:0000313" key="7">
    <source>
        <dbReference type="EMBL" id="GBG27987.1"/>
    </source>
</evidence>
<dbReference type="GO" id="GO:0097550">
    <property type="term" value="C:transcription preinitiation complex"/>
    <property type="evidence" value="ECO:0007669"/>
    <property type="project" value="TreeGrafter"/>
</dbReference>
<feature type="domain" description="TFIIB-type" evidence="6">
    <location>
        <begin position="51"/>
        <end position="85"/>
    </location>
</feature>
<dbReference type="PANTHER" id="PTHR11618:SF13">
    <property type="entry name" value="TRANSCRIPTION INITIATION FACTOR IIB"/>
    <property type="match status" value="1"/>
</dbReference>
<dbReference type="GO" id="GO:0003743">
    <property type="term" value="F:translation initiation factor activity"/>
    <property type="evidence" value="ECO:0007669"/>
    <property type="project" value="UniProtKB-KW"/>
</dbReference>
<organism evidence="7 8">
    <name type="scientific">Hondaea fermentalgiana</name>
    <dbReference type="NCBI Taxonomy" id="2315210"/>
    <lineage>
        <taxon>Eukaryota</taxon>
        <taxon>Sar</taxon>
        <taxon>Stramenopiles</taxon>
        <taxon>Bigyra</taxon>
        <taxon>Labyrinthulomycetes</taxon>
        <taxon>Thraustochytrida</taxon>
        <taxon>Thraustochytriidae</taxon>
        <taxon>Hondaea</taxon>
    </lineage>
</organism>
<evidence type="ECO:0000256" key="4">
    <source>
        <dbReference type="PROSITE-ProRule" id="PRU00469"/>
    </source>
</evidence>
<feature type="compositionally biased region" description="Basic and acidic residues" evidence="5">
    <location>
        <begin position="257"/>
        <end position="271"/>
    </location>
</feature>
<reference evidence="7 8" key="1">
    <citation type="submission" date="2017-12" db="EMBL/GenBank/DDBJ databases">
        <title>Sequencing, de novo assembly and annotation of complete genome of a new Thraustochytrid species, strain FCC1311.</title>
        <authorList>
            <person name="Sedici K."/>
            <person name="Godart F."/>
            <person name="Aiese Cigliano R."/>
            <person name="Sanseverino W."/>
            <person name="Barakat M."/>
            <person name="Ortet P."/>
            <person name="Marechal E."/>
            <person name="Cagnac O."/>
            <person name="Amato A."/>
        </authorList>
    </citation>
    <scope>NUCLEOTIDE SEQUENCE [LARGE SCALE GENOMIC DNA]</scope>
</reference>
<dbReference type="InParanoid" id="A0A2R5GAE4"/>
<dbReference type="GO" id="GO:0070897">
    <property type="term" value="P:transcription preinitiation complex assembly"/>
    <property type="evidence" value="ECO:0007669"/>
    <property type="project" value="InterPro"/>
</dbReference>
<dbReference type="AlphaFoldDB" id="A0A2R5GAE4"/>
<name>A0A2R5GAE4_9STRA</name>
<dbReference type="Pfam" id="PF08271">
    <property type="entry name" value="Zn_Ribbon_TF"/>
    <property type="match status" value="1"/>
</dbReference>
<evidence type="ECO:0000256" key="2">
    <source>
        <dbReference type="ARBA" id="ARBA00023163"/>
    </source>
</evidence>
<dbReference type="GO" id="GO:0008270">
    <property type="term" value="F:zinc ion binding"/>
    <property type="evidence" value="ECO:0007669"/>
    <property type="project" value="UniProtKB-KW"/>
</dbReference>
<dbReference type="GO" id="GO:0005634">
    <property type="term" value="C:nucleus"/>
    <property type="evidence" value="ECO:0007669"/>
    <property type="project" value="TreeGrafter"/>
</dbReference>
<dbReference type="EMBL" id="BEYU01000038">
    <property type="protein sequence ID" value="GBG27987.1"/>
    <property type="molecule type" value="Genomic_DNA"/>
</dbReference>
<dbReference type="CDD" id="cd00043">
    <property type="entry name" value="CYCLIN_SF"/>
    <property type="match status" value="1"/>
</dbReference>
<dbReference type="InterPro" id="IPR000812">
    <property type="entry name" value="TFIIB"/>
</dbReference>
<keyword evidence="1" id="KW-0805">Transcription regulation</keyword>
<feature type="region of interest" description="Disordered" evidence="5">
    <location>
        <begin position="297"/>
        <end position="338"/>
    </location>
</feature>